<evidence type="ECO:0000256" key="5">
    <source>
        <dbReference type="ARBA" id="ARBA00022729"/>
    </source>
</evidence>
<evidence type="ECO:0000256" key="4">
    <source>
        <dbReference type="ARBA" id="ARBA00022723"/>
    </source>
</evidence>
<keyword evidence="4" id="KW-0479">Metal-binding</keyword>
<dbReference type="STRING" id="8022.A0A060Z1B5"/>
<dbReference type="EMBL" id="FR933065">
    <property type="protein sequence ID" value="CDQ97786.1"/>
    <property type="molecule type" value="Genomic_DNA"/>
</dbReference>
<dbReference type="PaxDb" id="8022-A0A060Z1B5"/>
<evidence type="ECO:0000256" key="2">
    <source>
        <dbReference type="ARBA" id="ARBA00022525"/>
    </source>
</evidence>
<gene>
    <name evidence="14" type="ORF">GSONMT00036809001</name>
</gene>
<evidence type="ECO:0000256" key="7">
    <source>
        <dbReference type="ARBA" id="ARBA00022801"/>
    </source>
</evidence>
<keyword evidence="6" id="KW-0677">Repeat</keyword>
<accession>A0A060Z1B5</accession>
<keyword evidence="10" id="KW-0865">Zymogen</keyword>
<feature type="domain" description="ADAMTS cysteine-rich" evidence="13">
    <location>
        <begin position="68"/>
        <end position="129"/>
    </location>
</feature>
<evidence type="ECO:0000256" key="8">
    <source>
        <dbReference type="ARBA" id="ARBA00022833"/>
    </source>
</evidence>
<keyword evidence="2" id="KW-0964">Secreted</keyword>
<evidence type="ECO:0000313" key="14">
    <source>
        <dbReference type="EMBL" id="CDQ97786.1"/>
    </source>
</evidence>
<dbReference type="GO" id="GO:0031012">
    <property type="term" value="C:extracellular matrix"/>
    <property type="evidence" value="ECO:0007669"/>
    <property type="project" value="TreeGrafter"/>
</dbReference>
<dbReference type="PANTHER" id="PTHR13723">
    <property type="entry name" value="ADAMTS A DISINTEGRIN AND METALLOPROTEASE WITH THROMBOSPONDIN MOTIFS PROTEASE"/>
    <property type="match status" value="1"/>
</dbReference>
<keyword evidence="8" id="KW-0862">Zinc</keyword>
<keyword evidence="9" id="KW-0482">Metalloprotease</keyword>
<dbReference type="InterPro" id="IPR024079">
    <property type="entry name" value="MetalloPept_cat_dom_sf"/>
</dbReference>
<dbReference type="GO" id="GO:0005576">
    <property type="term" value="C:extracellular region"/>
    <property type="evidence" value="ECO:0007669"/>
    <property type="project" value="UniProtKB-SubCell"/>
</dbReference>
<evidence type="ECO:0000256" key="11">
    <source>
        <dbReference type="ARBA" id="ARBA00023157"/>
    </source>
</evidence>
<evidence type="ECO:0000259" key="13">
    <source>
        <dbReference type="Pfam" id="PF17771"/>
    </source>
</evidence>
<dbReference type="InterPro" id="IPR041645">
    <property type="entry name" value="ADAMTS_CR_2"/>
</dbReference>
<evidence type="ECO:0000256" key="9">
    <source>
        <dbReference type="ARBA" id="ARBA00023049"/>
    </source>
</evidence>
<dbReference type="Gene3D" id="3.40.390.10">
    <property type="entry name" value="Collagenase (Catalytic Domain)"/>
    <property type="match status" value="1"/>
</dbReference>
<dbReference type="PANTHER" id="PTHR13723:SF141">
    <property type="entry name" value="A DISINTEGRIN AND METALLOPROTEINASE WITH THROMBOSPONDIN MOTIFS 2"/>
    <property type="match status" value="1"/>
</dbReference>
<keyword evidence="12" id="KW-0325">Glycoprotein</keyword>
<dbReference type="FunFam" id="3.40.1620.60:FF:000001">
    <property type="entry name" value="A disintegrin and metalloproteinase with thrombospondin motifs 3"/>
    <property type="match status" value="1"/>
</dbReference>
<dbReference type="Pfam" id="PF17771">
    <property type="entry name" value="ADAMTS_CR_2"/>
    <property type="match status" value="1"/>
</dbReference>
<keyword evidence="11" id="KW-1015">Disulfide bond</keyword>
<dbReference type="GO" id="GO:0030198">
    <property type="term" value="P:extracellular matrix organization"/>
    <property type="evidence" value="ECO:0007669"/>
    <property type="project" value="TreeGrafter"/>
</dbReference>
<reference evidence="14" key="2">
    <citation type="submission" date="2014-03" db="EMBL/GenBank/DDBJ databases">
        <authorList>
            <person name="Genoscope - CEA"/>
        </authorList>
    </citation>
    <scope>NUCLEOTIDE SEQUENCE</scope>
</reference>
<reference evidence="14" key="1">
    <citation type="journal article" date="2014" name="Nat. Commun.">
        <title>The rainbow trout genome provides novel insights into evolution after whole-genome duplication in vertebrates.</title>
        <authorList>
            <person name="Berthelot C."/>
            <person name="Brunet F."/>
            <person name="Chalopin D."/>
            <person name="Juanchich A."/>
            <person name="Bernard M."/>
            <person name="Noel B."/>
            <person name="Bento P."/>
            <person name="Da Silva C."/>
            <person name="Labadie K."/>
            <person name="Alberti A."/>
            <person name="Aury J.M."/>
            <person name="Louis A."/>
            <person name="Dehais P."/>
            <person name="Bardou P."/>
            <person name="Montfort J."/>
            <person name="Klopp C."/>
            <person name="Cabau C."/>
            <person name="Gaspin C."/>
            <person name="Thorgaard G.H."/>
            <person name="Boussaha M."/>
            <person name="Quillet E."/>
            <person name="Guyomard R."/>
            <person name="Galiana D."/>
            <person name="Bobe J."/>
            <person name="Volff J.N."/>
            <person name="Genet C."/>
            <person name="Wincker P."/>
            <person name="Jaillon O."/>
            <person name="Roest Crollius H."/>
            <person name="Guiguen Y."/>
        </authorList>
    </citation>
    <scope>NUCLEOTIDE SEQUENCE [LARGE SCALE GENOMIC DNA]</scope>
</reference>
<sequence>MEHDGPPGNECGDEVPMGSIMAPLVQAAFHRFHWSRCSQEELNKYLNSYDCLRDDPFDHDWPALPQLPGIHYSMDEQCRFDFGAGYTMCTAYSTYDPCKQLWCSHPDNPFFCKTKKGPPIDGTTCAAGKVPLYMLVLCFNVSVNICSDNSLRLSLS</sequence>
<protein>
    <recommendedName>
        <fullName evidence="13">ADAMTS cysteine-rich domain-containing protein</fullName>
    </recommendedName>
</protein>
<dbReference type="InterPro" id="IPR050439">
    <property type="entry name" value="ADAMTS_ADAMTS-like"/>
</dbReference>
<comment type="subcellular location">
    <subcellularLocation>
        <location evidence="1">Secreted</location>
    </subcellularLocation>
</comment>
<dbReference type="GO" id="GO:0006508">
    <property type="term" value="P:proteolysis"/>
    <property type="evidence" value="ECO:0007669"/>
    <property type="project" value="UniProtKB-KW"/>
</dbReference>
<name>A0A060Z1B5_ONCMY</name>
<evidence type="ECO:0000256" key="1">
    <source>
        <dbReference type="ARBA" id="ARBA00004613"/>
    </source>
</evidence>
<dbReference type="GO" id="GO:0046872">
    <property type="term" value="F:metal ion binding"/>
    <property type="evidence" value="ECO:0007669"/>
    <property type="project" value="UniProtKB-KW"/>
</dbReference>
<dbReference type="Gene3D" id="3.40.1620.60">
    <property type="match status" value="1"/>
</dbReference>
<evidence type="ECO:0000256" key="6">
    <source>
        <dbReference type="ARBA" id="ARBA00022737"/>
    </source>
</evidence>
<evidence type="ECO:0000256" key="12">
    <source>
        <dbReference type="ARBA" id="ARBA00023180"/>
    </source>
</evidence>
<evidence type="ECO:0000256" key="10">
    <source>
        <dbReference type="ARBA" id="ARBA00023145"/>
    </source>
</evidence>
<keyword evidence="3" id="KW-0645">Protease</keyword>
<feature type="non-terminal residue" evidence="14">
    <location>
        <position position="156"/>
    </location>
</feature>
<organism evidence="14 15">
    <name type="scientific">Oncorhynchus mykiss</name>
    <name type="common">Rainbow trout</name>
    <name type="synonym">Salmo gairdneri</name>
    <dbReference type="NCBI Taxonomy" id="8022"/>
    <lineage>
        <taxon>Eukaryota</taxon>
        <taxon>Metazoa</taxon>
        <taxon>Chordata</taxon>
        <taxon>Craniata</taxon>
        <taxon>Vertebrata</taxon>
        <taxon>Euteleostomi</taxon>
        <taxon>Actinopterygii</taxon>
        <taxon>Neopterygii</taxon>
        <taxon>Teleostei</taxon>
        <taxon>Protacanthopterygii</taxon>
        <taxon>Salmoniformes</taxon>
        <taxon>Salmonidae</taxon>
        <taxon>Salmoninae</taxon>
        <taxon>Oncorhynchus</taxon>
    </lineage>
</organism>
<evidence type="ECO:0000256" key="3">
    <source>
        <dbReference type="ARBA" id="ARBA00022670"/>
    </source>
</evidence>
<proteinExistence type="predicted"/>
<dbReference type="AlphaFoldDB" id="A0A060Z1B5"/>
<keyword evidence="5" id="KW-0732">Signal</keyword>
<dbReference type="GO" id="GO:0004222">
    <property type="term" value="F:metalloendopeptidase activity"/>
    <property type="evidence" value="ECO:0007669"/>
    <property type="project" value="TreeGrafter"/>
</dbReference>
<dbReference type="Proteomes" id="UP000193380">
    <property type="component" value="Unassembled WGS sequence"/>
</dbReference>
<keyword evidence="7" id="KW-0378">Hydrolase</keyword>
<evidence type="ECO:0000313" key="15">
    <source>
        <dbReference type="Proteomes" id="UP000193380"/>
    </source>
</evidence>
<dbReference type="SUPFAM" id="SSF55486">
    <property type="entry name" value="Metalloproteases ('zincins'), catalytic domain"/>
    <property type="match status" value="1"/>
</dbReference>